<proteinExistence type="predicted"/>
<protein>
    <submittedName>
        <fullName evidence="1">Nitrate reductase associated protein</fullName>
    </submittedName>
</protein>
<accession>A0A4R0NR44</accession>
<evidence type="ECO:0000313" key="2">
    <source>
        <dbReference type="Proteomes" id="UP000293347"/>
    </source>
</evidence>
<reference evidence="1 2" key="1">
    <citation type="submission" date="2019-02" db="EMBL/GenBank/DDBJ databases">
        <title>Pedobacter sp. RP-1-14 sp. nov., isolated from Arctic soil.</title>
        <authorList>
            <person name="Dahal R.H."/>
        </authorList>
    </citation>
    <scope>NUCLEOTIDE SEQUENCE [LARGE SCALE GENOMIC DNA]</scope>
    <source>
        <strain evidence="1 2">RP-1-14</strain>
    </source>
</reference>
<dbReference type="NCBIfam" id="TIGR02664">
    <property type="entry name" value="nitr_red_assoc"/>
    <property type="match status" value="1"/>
</dbReference>
<sequence>MKAKLGPSEFKNVKGIEYFKFEEDFIEENVRCIPMIVRFKMDETGIKLKLSAWSRFLPEERIELALIKTTTIAEKKYYRRFLMELIAKYTDSGATELVIDPFPAWRNLQQIPAMLIEKSEELHLNISISQWQNLTDIKRFALLKLCRPGHENKNFPKAVTEFGLLTH</sequence>
<keyword evidence="2" id="KW-1185">Reference proteome</keyword>
<gene>
    <name evidence="1" type="ORF">EZ437_09720</name>
</gene>
<comment type="caution">
    <text evidence="1">The sequence shown here is derived from an EMBL/GenBank/DDBJ whole genome shotgun (WGS) entry which is preliminary data.</text>
</comment>
<dbReference type="AlphaFoldDB" id="A0A4R0NR44"/>
<evidence type="ECO:0000313" key="1">
    <source>
        <dbReference type="EMBL" id="TCD01805.1"/>
    </source>
</evidence>
<dbReference type="OrthoDB" id="7263223at2"/>
<name>A0A4R0NR44_9SPHI</name>
<dbReference type="Proteomes" id="UP000293347">
    <property type="component" value="Unassembled WGS sequence"/>
</dbReference>
<organism evidence="1 2">
    <name type="scientific">Pedobacter psychroterrae</name>
    <dbReference type="NCBI Taxonomy" id="2530453"/>
    <lineage>
        <taxon>Bacteria</taxon>
        <taxon>Pseudomonadati</taxon>
        <taxon>Bacteroidota</taxon>
        <taxon>Sphingobacteriia</taxon>
        <taxon>Sphingobacteriales</taxon>
        <taxon>Sphingobacteriaceae</taxon>
        <taxon>Pedobacter</taxon>
    </lineage>
</organism>
<dbReference type="Pfam" id="PF09655">
    <property type="entry name" value="Nitr_red_assoc"/>
    <property type="match status" value="1"/>
</dbReference>
<dbReference type="InterPro" id="IPR013481">
    <property type="entry name" value="NarM"/>
</dbReference>
<dbReference type="EMBL" id="SJSL01000002">
    <property type="protein sequence ID" value="TCD01805.1"/>
    <property type="molecule type" value="Genomic_DNA"/>
</dbReference>